<dbReference type="AlphaFoldDB" id="A0A914ZJ65"/>
<organism evidence="1 2">
    <name type="scientific">Parascaris univalens</name>
    <name type="common">Nematode worm</name>
    <dbReference type="NCBI Taxonomy" id="6257"/>
    <lineage>
        <taxon>Eukaryota</taxon>
        <taxon>Metazoa</taxon>
        <taxon>Ecdysozoa</taxon>
        <taxon>Nematoda</taxon>
        <taxon>Chromadorea</taxon>
        <taxon>Rhabditida</taxon>
        <taxon>Spirurina</taxon>
        <taxon>Ascaridomorpha</taxon>
        <taxon>Ascaridoidea</taxon>
        <taxon>Ascarididae</taxon>
        <taxon>Parascaris</taxon>
    </lineage>
</organism>
<dbReference type="Proteomes" id="UP000887569">
    <property type="component" value="Unplaced"/>
</dbReference>
<name>A0A914ZJ65_PARUN</name>
<protein>
    <submittedName>
        <fullName evidence="2">Uncharacterized protein</fullName>
    </submittedName>
</protein>
<reference evidence="2" key="1">
    <citation type="submission" date="2022-11" db="UniProtKB">
        <authorList>
            <consortium name="WormBaseParasite"/>
        </authorList>
    </citation>
    <scope>IDENTIFICATION</scope>
</reference>
<proteinExistence type="predicted"/>
<keyword evidence="1" id="KW-1185">Reference proteome</keyword>
<accession>A0A914ZJ65</accession>
<evidence type="ECO:0000313" key="1">
    <source>
        <dbReference type="Proteomes" id="UP000887569"/>
    </source>
</evidence>
<evidence type="ECO:0000313" key="2">
    <source>
        <dbReference type="WBParaSite" id="PgB05_g044_t01"/>
    </source>
</evidence>
<dbReference type="WBParaSite" id="PgB05_g044_t01">
    <property type="protein sequence ID" value="PgB05_g044_t01"/>
    <property type="gene ID" value="PgB05_g044"/>
</dbReference>
<sequence>MSIKDLHSAGRCLSTEAMVDLGAVWRRRAIASNGRTAEYDKRGARRWTFALESFVST</sequence>